<evidence type="ECO:0000313" key="3">
    <source>
        <dbReference type="EMBL" id="KIW85072.1"/>
    </source>
</evidence>
<organism evidence="3 4">
    <name type="scientific">Fonsecaea pedrosoi CBS 271.37</name>
    <dbReference type="NCBI Taxonomy" id="1442368"/>
    <lineage>
        <taxon>Eukaryota</taxon>
        <taxon>Fungi</taxon>
        <taxon>Dikarya</taxon>
        <taxon>Ascomycota</taxon>
        <taxon>Pezizomycotina</taxon>
        <taxon>Eurotiomycetes</taxon>
        <taxon>Chaetothyriomycetidae</taxon>
        <taxon>Chaetothyriales</taxon>
        <taxon>Herpotrichiellaceae</taxon>
        <taxon>Fonsecaea</taxon>
    </lineage>
</organism>
<evidence type="ECO:0000259" key="2">
    <source>
        <dbReference type="Pfam" id="PF20253"/>
    </source>
</evidence>
<dbReference type="GeneID" id="25299950"/>
<evidence type="ECO:0000313" key="4">
    <source>
        <dbReference type="Proteomes" id="UP000053029"/>
    </source>
</evidence>
<proteinExistence type="predicted"/>
<dbReference type="Proteomes" id="UP000053029">
    <property type="component" value="Unassembled WGS sequence"/>
</dbReference>
<dbReference type="Pfam" id="PF20253">
    <property type="entry name" value="DUF6604"/>
    <property type="match status" value="1"/>
</dbReference>
<evidence type="ECO:0000256" key="1">
    <source>
        <dbReference type="SAM" id="MobiDB-lite"/>
    </source>
</evidence>
<feature type="domain" description="DUF6604" evidence="2">
    <location>
        <begin position="36"/>
        <end position="110"/>
    </location>
</feature>
<dbReference type="OrthoDB" id="4159683at2759"/>
<dbReference type="HOGENOM" id="CLU_1234871_0_0_1"/>
<gene>
    <name evidence="3" type="ORF">Z517_00460</name>
</gene>
<feature type="region of interest" description="Disordered" evidence="1">
    <location>
        <begin position="171"/>
        <end position="190"/>
    </location>
</feature>
<name>A0A0D2FEM0_9EURO</name>
<dbReference type="VEuPathDB" id="FungiDB:Z517_00460"/>
<dbReference type="AlphaFoldDB" id="A0A0D2FEM0"/>
<protein>
    <recommendedName>
        <fullName evidence="2">DUF6604 domain-containing protein</fullName>
    </recommendedName>
</protein>
<keyword evidence="4" id="KW-1185">Reference proteome</keyword>
<dbReference type="EMBL" id="KN846969">
    <property type="protein sequence ID" value="KIW85072.1"/>
    <property type="molecule type" value="Genomic_DNA"/>
</dbReference>
<reference evidence="3 4" key="1">
    <citation type="submission" date="2015-01" db="EMBL/GenBank/DDBJ databases">
        <title>The Genome Sequence of Fonsecaea pedrosoi CBS 271.37.</title>
        <authorList>
            <consortium name="The Broad Institute Genomics Platform"/>
            <person name="Cuomo C."/>
            <person name="de Hoog S."/>
            <person name="Gorbushina A."/>
            <person name="Stielow B."/>
            <person name="Teixiera M."/>
            <person name="Abouelleil A."/>
            <person name="Chapman S.B."/>
            <person name="Priest M."/>
            <person name="Young S.K."/>
            <person name="Wortman J."/>
            <person name="Nusbaum C."/>
            <person name="Birren B."/>
        </authorList>
    </citation>
    <scope>NUCLEOTIDE SEQUENCE [LARGE SCALE GENOMIC DNA]</scope>
    <source>
        <strain evidence="3 4">CBS 271.37</strain>
    </source>
</reference>
<dbReference type="RefSeq" id="XP_013288880.1">
    <property type="nucleotide sequence ID" value="XM_013433426.1"/>
</dbReference>
<sequence>MAIVNPEYGKIYGRYKQATDNVLSWIRALYNRPSTIPLNKHLQLAVSAVQDGIQMPENILENLQTAINLRRQTAELHKHTGTSDHGHDYMITVLRTISTIFAPSRPATPEPASACVAIPAPSPFWQGHLTPRPFTPPPPPPPGYFPPVPFQQEWCPPAFCAYNQIYQNQQPPHGAYYSPPRSPPPPPGLYSMWQLPQPQYSYIGPTTTTSTHGIDLQDSMFESAPGY</sequence>
<accession>A0A0D2FEM0</accession>
<dbReference type="InterPro" id="IPR046539">
    <property type="entry name" value="DUF6604"/>
</dbReference>